<feature type="region of interest" description="Disordered" evidence="1">
    <location>
        <begin position="1"/>
        <end position="54"/>
    </location>
</feature>
<feature type="region of interest" description="Disordered" evidence="1">
    <location>
        <begin position="418"/>
        <end position="501"/>
    </location>
</feature>
<feature type="compositionally biased region" description="Polar residues" evidence="1">
    <location>
        <begin position="1"/>
        <end position="10"/>
    </location>
</feature>
<dbReference type="Proteomes" id="UP000187283">
    <property type="component" value="Unassembled WGS sequence"/>
</dbReference>
<feature type="region of interest" description="Disordered" evidence="1">
    <location>
        <begin position="77"/>
        <end position="141"/>
    </location>
</feature>
<sequence length="511" mass="56629">MTSLHSSNQPYIKKYLDSPPTIANKRPSNQSFNLNKTPLNKPKNSLASSNSASSYSWAKNLDFDSIKDPFKKVDKIPQVSPAKIPHTTPSTTTTTTPTNTQIQIQNNKYSLNSNHSNNPLSSRPIKQPSFDSNSTQNQNLNQNLNQNQNQNLNQNQTQTATTIPNQLQSSNNDTLHQKSSQLDQLIIAARKKDRNEIYNIKLLEKKEKDTQKALPPPFQRHHKIPWVANKSILVSSVESNNLGLKSQLSQYSDASSSSIINTPTINHPKNLNIDSKLNTPNSLSISNPNCTNISHNKITTTNSGNIISNSNNNNNNSGNIISNSNNNNNSGNIFSNNSNSTNVDRSNLSSKKSEDVYNNIIDIYSTDFIYSESPSTPKSKNFQFFSPSNNNTNASNTSIFNSSQNFLFSKKSKANLNDSKPILDPNHSNLSFKNSNSNTRYDNSENSKQDSAFVTSTITAPIPYSHHNPNTNPRNPSPLANSNSNKDSKIRSSRYDDDSPPDGCKCACLIM</sequence>
<evidence type="ECO:0000313" key="3">
    <source>
        <dbReference type="EMBL" id="OMJ07493.1"/>
    </source>
</evidence>
<name>A0A1R1WYK4_9FUNG</name>
<dbReference type="OrthoDB" id="5683892at2759"/>
<proteinExistence type="predicted"/>
<feature type="compositionally biased region" description="Low complexity" evidence="1">
    <location>
        <begin position="331"/>
        <end position="342"/>
    </location>
</feature>
<feature type="compositionally biased region" description="Low complexity" evidence="1">
    <location>
        <begin position="33"/>
        <end position="54"/>
    </location>
</feature>
<accession>A0A1R1WYK4</accession>
<feature type="compositionally biased region" description="Basic and acidic residues" evidence="1">
    <location>
        <begin position="486"/>
        <end position="497"/>
    </location>
</feature>
<dbReference type="EMBL" id="LSSN01006044">
    <property type="protein sequence ID" value="OMJ07458.1"/>
    <property type="molecule type" value="Genomic_DNA"/>
</dbReference>
<evidence type="ECO:0000256" key="1">
    <source>
        <dbReference type="SAM" id="MobiDB-lite"/>
    </source>
</evidence>
<feature type="compositionally biased region" description="Low complexity" evidence="1">
    <location>
        <begin position="84"/>
        <end position="122"/>
    </location>
</feature>
<dbReference type="EMBL" id="LSSN01006038">
    <property type="protein sequence ID" value="OMJ07493.1"/>
    <property type="molecule type" value="Genomic_DNA"/>
</dbReference>
<organism evidence="2 5">
    <name type="scientific">Smittium culicis</name>
    <dbReference type="NCBI Taxonomy" id="133412"/>
    <lineage>
        <taxon>Eukaryota</taxon>
        <taxon>Fungi</taxon>
        <taxon>Fungi incertae sedis</taxon>
        <taxon>Zoopagomycota</taxon>
        <taxon>Kickxellomycotina</taxon>
        <taxon>Harpellomycetes</taxon>
        <taxon>Harpellales</taxon>
        <taxon>Legeriomycetaceae</taxon>
        <taxon>Smittium</taxon>
    </lineage>
</organism>
<evidence type="ECO:0000313" key="2">
    <source>
        <dbReference type="EMBL" id="OMJ07458.1"/>
    </source>
</evidence>
<gene>
    <name evidence="3" type="ORF">AYI70_g12138</name>
    <name evidence="2" type="ORF">AYI70_g12166</name>
    <name evidence="4" type="ORF">AYI70_g3023</name>
</gene>
<dbReference type="AlphaFoldDB" id="A0A1R1WYK4"/>
<keyword evidence="5" id="KW-1185">Reference proteome</keyword>
<evidence type="ECO:0000313" key="4">
    <source>
        <dbReference type="EMBL" id="OMJ22229.1"/>
    </source>
</evidence>
<protein>
    <submittedName>
        <fullName evidence="2">Uncharacterized protein</fullName>
    </submittedName>
</protein>
<feature type="compositionally biased region" description="Polar residues" evidence="1">
    <location>
        <begin position="449"/>
        <end position="459"/>
    </location>
</feature>
<feature type="compositionally biased region" description="Polar residues" evidence="1">
    <location>
        <begin position="467"/>
        <end position="485"/>
    </location>
</feature>
<feature type="region of interest" description="Disordered" evidence="1">
    <location>
        <begin position="331"/>
        <end position="350"/>
    </location>
</feature>
<feature type="compositionally biased region" description="Polar residues" evidence="1">
    <location>
        <begin position="426"/>
        <end position="441"/>
    </location>
</feature>
<dbReference type="EMBL" id="LSSN01000813">
    <property type="protein sequence ID" value="OMJ22229.1"/>
    <property type="molecule type" value="Genomic_DNA"/>
</dbReference>
<reference evidence="2 5" key="1">
    <citation type="submission" date="2017-01" db="EMBL/GenBank/DDBJ databases">
        <authorList>
            <person name="Mah S.A."/>
            <person name="Swanson W.J."/>
            <person name="Moy G.W."/>
            <person name="Vacquier V.D."/>
        </authorList>
    </citation>
    <scope>NUCLEOTIDE SEQUENCE [LARGE SCALE GENOMIC DNA]</scope>
    <source>
        <strain evidence="2 5">GSMNP</strain>
    </source>
</reference>
<comment type="caution">
    <text evidence="2">The sequence shown here is derived from an EMBL/GenBank/DDBJ whole genome shotgun (WGS) entry which is preliminary data.</text>
</comment>
<evidence type="ECO:0000313" key="5">
    <source>
        <dbReference type="Proteomes" id="UP000187283"/>
    </source>
</evidence>